<evidence type="ECO:0000313" key="1">
    <source>
        <dbReference type="EMBL" id="MBB5191782.1"/>
    </source>
</evidence>
<organism evidence="1 2">
    <name type="scientific">Silvimonas terrae</name>
    <dbReference type="NCBI Taxonomy" id="300266"/>
    <lineage>
        <taxon>Bacteria</taxon>
        <taxon>Pseudomonadati</taxon>
        <taxon>Pseudomonadota</taxon>
        <taxon>Betaproteobacteria</taxon>
        <taxon>Neisseriales</taxon>
        <taxon>Chitinibacteraceae</taxon>
        <taxon>Silvimonas</taxon>
    </lineage>
</organism>
<dbReference type="NCBIfam" id="TIGR01509">
    <property type="entry name" value="HAD-SF-IA-v3"/>
    <property type="match status" value="1"/>
</dbReference>
<keyword evidence="2" id="KW-1185">Reference proteome</keyword>
<accession>A0A840RHN9</accession>
<name>A0A840RHN9_9NEIS</name>
<dbReference type="InterPro" id="IPR006439">
    <property type="entry name" value="HAD-SF_hydro_IA"/>
</dbReference>
<dbReference type="GO" id="GO:0016787">
    <property type="term" value="F:hydrolase activity"/>
    <property type="evidence" value="ECO:0007669"/>
    <property type="project" value="UniProtKB-KW"/>
</dbReference>
<dbReference type="InterPro" id="IPR023214">
    <property type="entry name" value="HAD_sf"/>
</dbReference>
<dbReference type="SUPFAM" id="SSF56784">
    <property type="entry name" value="HAD-like"/>
    <property type="match status" value="1"/>
</dbReference>
<dbReference type="NCBIfam" id="TIGR01993">
    <property type="entry name" value="Pyr-5-nucltdase"/>
    <property type="match status" value="1"/>
</dbReference>
<dbReference type="PANTHER" id="PTHR12725:SF117">
    <property type="entry name" value="HALOACID DEHALOGENASE-LIKE HYDROLASE"/>
    <property type="match status" value="1"/>
</dbReference>
<dbReference type="InterPro" id="IPR036412">
    <property type="entry name" value="HAD-like_sf"/>
</dbReference>
<dbReference type="SFLD" id="SFLDG01132">
    <property type="entry name" value="C1.5.3:_5'-Nucleotidase_Like"/>
    <property type="match status" value="1"/>
</dbReference>
<evidence type="ECO:0000313" key="2">
    <source>
        <dbReference type="Proteomes" id="UP000543030"/>
    </source>
</evidence>
<comment type="caution">
    <text evidence="1">The sequence shown here is derived from an EMBL/GenBank/DDBJ whole genome shotgun (WGS) entry which is preliminary data.</text>
</comment>
<dbReference type="Proteomes" id="UP000543030">
    <property type="component" value="Unassembled WGS sequence"/>
</dbReference>
<dbReference type="Gene3D" id="1.10.150.450">
    <property type="match status" value="1"/>
</dbReference>
<keyword evidence="1" id="KW-0378">Hydrolase</keyword>
<dbReference type="InterPro" id="IPR010237">
    <property type="entry name" value="Pyr-5-nucltdase"/>
</dbReference>
<dbReference type="Pfam" id="PF00702">
    <property type="entry name" value="Hydrolase"/>
    <property type="match status" value="1"/>
</dbReference>
<reference evidence="1 2" key="1">
    <citation type="submission" date="2020-08" db="EMBL/GenBank/DDBJ databases">
        <title>Genomic Encyclopedia of Type Strains, Phase IV (KMG-IV): sequencing the most valuable type-strain genomes for metagenomic binning, comparative biology and taxonomic classification.</title>
        <authorList>
            <person name="Goeker M."/>
        </authorList>
    </citation>
    <scope>NUCLEOTIDE SEQUENCE [LARGE SCALE GENOMIC DNA]</scope>
    <source>
        <strain evidence="1 2">DSM 18233</strain>
    </source>
</reference>
<dbReference type="Gene3D" id="3.40.50.1000">
    <property type="entry name" value="HAD superfamily/HAD-like"/>
    <property type="match status" value="1"/>
</dbReference>
<dbReference type="EMBL" id="JACHHN010000004">
    <property type="protein sequence ID" value="MBB5191782.1"/>
    <property type="molecule type" value="Genomic_DNA"/>
</dbReference>
<dbReference type="PANTHER" id="PTHR12725">
    <property type="entry name" value="HALOACID DEHALOGENASE-LIKE HYDROLASE"/>
    <property type="match status" value="1"/>
</dbReference>
<dbReference type="SFLD" id="SFLDS00003">
    <property type="entry name" value="Haloacid_Dehalogenase"/>
    <property type="match status" value="1"/>
</dbReference>
<gene>
    <name evidence="1" type="ORF">HNQ50_002512</name>
</gene>
<protein>
    <submittedName>
        <fullName evidence="1">Putative hydrolase of the HAD superfamily</fullName>
    </submittedName>
</protein>
<dbReference type="AlphaFoldDB" id="A0A840RHN9"/>
<sequence>MHASRAPVWLFDLDNTLHNASRHAFPVIDAAMNRYMEDTLGVDADTATALRTDYWRRYGATLLGLLRHYPHAIKPHDFLAAAHPLADLTAQLHPMPGLRRTLARLPGRKILFTNGARLYAEAMVRGLGIEREFIGIHAIEHGRFSPKPQPAAFRHILRKYRLQPAQCILVEDSLDNLRMARRLGMKTVWLRPHRRGHASVDVLLKRLDGLAERWRGMSSVSSVV</sequence>
<dbReference type="SFLD" id="SFLDG01129">
    <property type="entry name" value="C1.5:_HAD__Beta-PGM__Phosphata"/>
    <property type="match status" value="1"/>
</dbReference>
<proteinExistence type="predicted"/>
<dbReference type="RefSeq" id="WP_184101106.1">
    <property type="nucleotide sequence ID" value="NZ_JACHHN010000004.1"/>
</dbReference>